<dbReference type="RefSeq" id="WP_111626057.1">
    <property type="nucleotide sequence ID" value="NZ_QLLQ01000028.1"/>
</dbReference>
<dbReference type="InterPro" id="IPR006869">
    <property type="entry name" value="DUF547"/>
</dbReference>
<accession>A0A327RNP8</accession>
<evidence type="ECO:0000313" key="3">
    <source>
        <dbReference type="EMBL" id="RAJ18646.1"/>
    </source>
</evidence>
<keyword evidence="1" id="KW-0732">Signal</keyword>
<dbReference type="AlphaFoldDB" id="A0A327RNP8"/>
<keyword evidence="4" id="KW-1185">Reference proteome</keyword>
<reference evidence="3 4" key="1">
    <citation type="submission" date="2018-06" db="EMBL/GenBank/DDBJ databases">
        <title>Genomic Encyclopedia of Archaeal and Bacterial Type Strains, Phase II (KMG-II): from individual species to whole genera.</title>
        <authorList>
            <person name="Goeker M."/>
        </authorList>
    </citation>
    <scope>NUCLEOTIDE SEQUENCE [LARGE SCALE GENOMIC DNA]</scope>
    <source>
        <strain evidence="3 4">DSM 12408</strain>
    </source>
</reference>
<feature type="chain" id="PRO_5016239415" evidence="1">
    <location>
        <begin position="21"/>
        <end position="252"/>
    </location>
</feature>
<evidence type="ECO:0000259" key="2">
    <source>
        <dbReference type="Pfam" id="PF04784"/>
    </source>
</evidence>
<sequence>MKKYFLALLFLPMISCGNNANGIPSIAYSTKAEMSAEGKTIDHKQWNDLVQKHVSDKGHVDYKGFKKDEGALQSYLNDLAENLPQKTWSKNAVLAYWINAYNVYTVKLILDNYPVKSIKEIKDPWGKKFFTLGNKKYSLEEIEHEILRKMNEPRIHFAINCASFSCPNLSNQAFTAENMEQQLDAAAKHFVNDTSKNSISKDSVEISKIFDWFSGDFKKQGTIIDFLNTYSTIKIDINAKVKYKSYNWNLNE</sequence>
<name>A0A327RNP8_9FLAO</name>
<dbReference type="PANTHER" id="PTHR46361:SF3">
    <property type="entry name" value="ELECTRON CARRIER_ PROTEIN DISULFIDE OXIDOREDUCTASE"/>
    <property type="match status" value="1"/>
</dbReference>
<proteinExistence type="predicted"/>
<dbReference type="EMBL" id="QLLQ01000028">
    <property type="protein sequence ID" value="RAJ18646.1"/>
    <property type="molecule type" value="Genomic_DNA"/>
</dbReference>
<dbReference type="PANTHER" id="PTHR46361">
    <property type="entry name" value="ELECTRON CARRIER/ PROTEIN DISULFIDE OXIDOREDUCTASE"/>
    <property type="match status" value="1"/>
</dbReference>
<feature type="domain" description="DUF547" evidence="2">
    <location>
        <begin position="86"/>
        <end position="191"/>
    </location>
</feature>
<comment type="caution">
    <text evidence="3">The sequence shown here is derived from an EMBL/GenBank/DDBJ whole genome shotgun (WGS) entry which is preliminary data.</text>
</comment>
<dbReference type="Pfam" id="PF04784">
    <property type="entry name" value="DUF547"/>
    <property type="match status" value="1"/>
</dbReference>
<feature type="signal peptide" evidence="1">
    <location>
        <begin position="1"/>
        <end position="20"/>
    </location>
</feature>
<dbReference type="Proteomes" id="UP000248987">
    <property type="component" value="Unassembled WGS sequence"/>
</dbReference>
<evidence type="ECO:0000256" key="1">
    <source>
        <dbReference type="SAM" id="SignalP"/>
    </source>
</evidence>
<protein>
    <submittedName>
        <fullName evidence="3">Uncharacterized protein DUF547</fullName>
    </submittedName>
</protein>
<organism evidence="3 4">
    <name type="scientific">Gelidibacter algens</name>
    <dbReference type="NCBI Taxonomy" id="49280"/>
    <lineage>
        <taxon>Bacteria</taxon>
        <taxon>Pseudomonadati</taxon>
        <taxon>Bacteroidota</taxon>
        <taxon>Flavobacteriia</taxon>
        <taxon>Flavobacteriales</taxon>
        <taxon>Flavobacteriaceae</taxon>
        <taxon>Gelidibacter</taxon>
    </lineage>
</organism>
<evidence type="ECO:0000313" key="4">
    <source>
        <dbReference type="Proteomes" id="UP000248987"/>
    </source>
</evidence>
<gene>
    <name evidence="3" type="ORF">LX77_03804</name>
</gene>